<name>A0A4Y2KZU8_ARAVE</name>
<dbReference type="OrthoDB" id="8119704at2759"/>
<dbReference type="Gene3D" id="3.40.50.1820">
    <property type="entry name" value="alpha/beta hydrolase"/>
    <property type="match status" value="1"/>
</dbReference>
<evidence type="ECO:0000313" key="1">
    <source>
        <dbReference type="EMBL" id="GBN07845.1"/>
    </source>
</evidence>
<dbReference type="Proteomes" id="UP000499080">
    <property type="component" value="Unassembled WGS sequence"/>
</dbReference>
<feature type="non-terminal residue" evidence="1">
    <location>
        <position position="1"/>
    </location>
</feature>
<evidence type="ECO:0008006" key="3">
    <source>
        <dbReference type="Google" id="ProtNLM"/>
    </source>
</evidence>
<dbReference type="EMBL" id="BGPR01005198">
    <property type="protein sequence ID" value="GBN07845.1"/>
    <property type="molecule type" value="Genomic_DNA"/>
</dbReference>
<comment type="caution">
    <text evidence="1">The sequence shown here is derived from an EMBL/GenBank/DDBJ whole genome shotgun (WGS) entry which is preliminary data.</text>
</comment>
<accession>A0A4Y2KZU8</accession>
<organism evidence="1 2">
    <name type="scientific">Araneus ventricosus</name>
    <name type="common">Orbweaver spider</name>
    <name type="synonym">Epeira ventricosa</name>
    <dbReference type="NCBI Taxonomy" id="182803"/>
    <lineage>
        <taxon>Eukaryota</taxon>
        <taxon>Metazoa</taxon>
        <taxon>Ecdysozoa</taxon>
        <taxon>Arthropoda</taxon>
        <taxon>Chelicerata</taxon>
        <taxon>Arachnida</taxon>
        <taxon>Araneae</taxon>
        <taxon>Araneomorphae</taxon>
        <taxon>Entelegynae</taxon>
        <taxon>Araneoidea</taxon>
        <taxon>Araneidae</taxon>
        <taxon>Araneus</taxon>
    </lineage>
</organism>
<proteinExistence type="predicted"/>
<evidence type="ECO:0000313" key="2">
    <source>
        <dbReference type="Proteomes" id="UP000499080"/>
    </source>
</evidence>
<keyword evidence="2" id="KW-1185">Reference proteome</keyword>
<sequence>IGATKEQVIKYDFDLLPLEWKGDSFSVKLNIDVLADAIINNKLQQYISGTFEGDVLLLYGKKSQFKIGLDDEFLKYFPRTTKIEFENAAHFIHQVFPKEFTQEVTSFINKGSVTQAKY</sequence>
<gene>
    <name evidence="1" type="ORF">AVEN_261766_1</name>
</gene>
<protein>
    <recommendedName>
        <fullName evidence="3">Alpha/beta hydrolase</fullName>
    </recommendedName>
</protein>
<dbReference type="InterPro" id="IPR029058">
    <property type="entry name" value="AB_hydrolase_fold"/>
</dbReference>
<dbReference type="AlphaFoldDB" id="A0A4Y2KZU8"/>
<dbReference type="SUPFAM" id="SSF53474">
    <property type="entry name" value="alpha/beta-Hydrolases"/>
    <property type="match status" value="1"/>
</dbReference>
<reference evidence="1 2" key="1">
    <citation type="journal article" date="2019" name="Sci. Rep.">
        <title>Orb-weaving spider Araneus ventricosus genome elucidates the spidroin gene catalogue.</title>
        <authorList>
            <person name="Kono N."/>
            <person name="Nakamura H."/>
            <person name="Ohtoshi R."/>
            <person name="Moran D.A.P."/>
            <person name="Shinohara A."/>
            <person name="Yoshida Y."/>
            <person name="Fujiwara M."/>
            <person name="Mori M."/>
            <person name="Tomita M."/>
            <person name="Arakawa K."/>
        </authorList>
    </citation>
    <scope>NUCLEOTIDE SEQUENCE [LARGE SCALE GENOMIC DNA]</scope>
</reference>